<dbReference type="Proteomes" id="UP000509702">
    <property type="component" value="Plasmid unnamed6"/>
</dbReference>
<dbReference type="SUPFAM" id="SSF49764">
    <property type="entry name" value="HSP20-like chaperones"/>
    <property type="match status" value="1"/>
</dbReference>
<dbReference type="CDD" id="cd06464">
    <property type="entry name" value="ACD_sHsps-like"/>
    <property type="match status" value="1"/>
</dbReference>
<dbReference type="InterPro" id="IPR031107">
    <property type="entry name" value="Small_HSP"/>
</dbReference>
<dbReference type="EMBL" id="CP054621">
    <property type="protein sequence ID" value="QKS53892.1"/>
    <property type="molecule type" value="Genomic_DNA"/>
</dbReference>
<evidence type="ECO:0000256" key="1">
    <source>
        <dbReference type="PROSITE-ProRule" id="PRU00285"/>
    </source>
</evidence>
<evidence type="ECO:0000256" key="2">
    <source>
        <dbReference type="RuleBase" id="RU003616"/>
    </source>
</evidence>
<dbReference type="RefSeq" id="WP_149199551.1">
    <property type="nucleotide sequence ID" value="NZ_BSOV01000002.1"/>
</dbReference>
<sequence>MTMTETGTGEKPKDLKTTGLAAKEVAERNRHPLFALRDEFDRLFDEASSMMRFPWSRRPVFGMEPLLRSDADLEAIVPPAEVDERETEYRVTLEIPGMDEKDAEISIQDDILTVKAEKKEETEEKDKNRYFSERRYGLCARTFRLPANVKADAITASMKNGVLTIVLPKSEPSKPTRRTIEIAKV</sequence>
<accession>A0A6N1B2W0</accession>
<dbReference type="PANTHER" id="PTHR11527">
    <property type="entry name" value="HEAT-SHOCK PROTEIN 20 FAMILY MEMBER"/>
    <property type="match status" value="1"/>
</dbReference>
<gene>
    <name evidence="4" type="ORF">HUE56_25600</name>
</gene>
<dbReference type="AlphaFoldDB" id="A0A6N1B2W0"/>
<comment type="similarity">
    <text evidence="1 2">Belongs to the small heat shock protein (HSP20) family.</text>
</comment>
<dbReference type="InterPro" id="IPR008978">
    <property type="entry name" value="HSP20-like_chaperone"/>
</dbReference>
<keyword evidence="4" id="KW-0614">Plasmid</keyword>
<protein>
    <submittedName>
        <fullName evidence="4">Hsp20/alpha crystallin family protein</fullName>
    </submittedName>
</protein>
<organism evidence="4 5">
    <name type="scientific">Azospirillum oryzae</name>
    <dbReference type="NCBI Taxonomy" id="286727"/>
    <lineage>
        <taxon>Bacteria</taxon>
        <taxon>Pseudomonadati</taxon>
        <taxon>Pseudomonadota</taxon>
        <taxon>Alphaproteobacteria</taxon>
        <taxon>Rhodospirillales</taxon>
        <taxon>Azospirillaceae</taxon>
        <taxon>Azospirillum</taxon>
    </lineage>
</organism>
<name>A0A6N1B2W0_9PROT</name>
<reference evidence="4 5" key="1">
    <citation type="submission" date="2020-06" db="EMBL/GenBank/DDBJ databases">
        <title>Complete genome of Azosprillum oryzae KACC14407.</title>
        <authorList>
            <person name="Kim M."/>
            <person name="Park Y.-J."/>
            <person name="Shin J.-H."/>
        </authorList>
    </citation>
    <scope>NUCLEOTIDE SEQUENCE [LARGE SCALE GENOMIC DNA]</scope>
    <source>
        <strain evidence="4 5">KACC 14407</strain>
        <plasmid evidence="4 5">unnamed6</plasmid>
    </source>
</reference>
<dbReference type="InterPro" id="IPR002068">
    <property type="entry name" value="A-crystallin/Hsp20_dom"/>
</dbReference>
<evidence type="ECO:0000313" key="4">
    <source>
        <dbReference type="EMBL" id="QKS53892.1"/>
    </source>
</evidence>
<dbReference type="KEGG" id="aoz:HUE56_25600"/>
<evidence type="ECO:0000313" key="5">
    <source>
        <dbReference type="Proteomes" id="UP000509702"/>
    </source>
</evidence>
<evidence type="ECO:0000259" key="3">
    <source>
        <dbReference type="PROSITE" id="PS01031"/>
    </source>
</evidence>
<feature type="domain" description="SHSP" evidence="3">
    <location>
        <begin position="71"/>
        <end position="185"/>
    </location>
</feature>
<dbReference type="OrthoDB" id="9808910at2"/>
<dbReference type="Pfam" id="PF00011">
    <property type="entry name" value="HSP20"/>
    <property type="match status" value="1"/>
</dbReference>
<keyword evidence="5" id="KW-1185">Reference proteome</keyword>
<dbReference type="PROSITE" id="PS01031">
    <property type="entry name" value="SHSP"/>
    <property type="match status" value="1"/>
</dbReference>
<geneLocation type="plasmid" evidence="4 5">
    <name>unnamed6</name>
</geneLocation>
<proteinExistence type="inferred from homology"/>
<dbReference type="Gene3D" id="2.60.40.790">
    <property type="match status" value="1"/>
</dbReference>